<keyword evidence="1" id="KW-0677">Repeat</keyword>
<evidence type="ECO:0000313" key="6">
    <source>
        <dbReference type="Proteomes" id="UP000708148"/>
    </source>
</evidence>
<dbReference type="AlphaFoldDB" id="A0A8S1J8B8"/>
<dbReference type="CDD" id="cd01100">
    <property type="entry name" value="APPLE_Factor_XI_like"/>
    <property type="match status" value="1"/>
</dbReference>
<dbReference type="Gene3D" id="3.50.4.10">
    <property type="entry name" value="Hepatocyte Growth Factor"/>
    <property type="match status" value="3"/>
</dbReference>
<feature type="compositionally biased region" description="Pro residues" evidence="3">
    <location>
        <begin position="210"/>
        <end position="257"/>
    </location>
</feature>
<reference evidence="5" key="1">
    <citation type="submission" date="2020-12" db="EMBL/GenBank/DDBJ databases">
        <authorList>
            <person name="Iha C."/>
        </authorList>
    </citation>
    <scope>NUCLEOTIDE SEQUENCE</scope>
</reference>
<dbReference type="OrthoDB" id="576668at2759"/>
<dbReference type="PRINTS" id="PR01217">
    <property type="entry name" value="PRICHEXTENSN"/>
</dbReference>
<feature type="non-terminal residue" evidence="5">
    <location>
        <position position="525"/>
    </location>
</feature>
<protein>
    <recommendedName>
        <fullName evidence="4">Apple domain-containing protein</fullName>
    </recommendedName>
</protein>
<feature type="compositionally biased region" description="Pro residues" evidence="3">
    <location>
        <begin position="172"/>
        <end position="200"/>
    </location>
</feature>
<accession>A0A8S1J8B8</accession>
<comment type="caution">
    <text evidence="5">The sequence shown here is derived from an EMBL/GenBank/DDBJ whole genome shotgun (WGS) entry which is preliminary data.</text>
</comment>
<gene>
    <name evidence="5" type="ORF">OSTQU699_LOCUS5106</name>
</gene>
<dbReference type="GO" id="GO:0006508">
    <property type="term" value="P:proteolysis"/>
    <property type="evidence" value="ECO:0007669"/>
    <property type="project" value="InterPro"/>
</dbReference>
<dbReference type="GO" id="GO:0005576">
    <property type="term" value="C:extracellular region"/>
    <property type="evidence" value="ECO:0007669"/>
    <property type="project" value="InterPro"/>
</dbReference>
<dbReference type="PROSITE" id="PS50948">
    <property type="entry name" value="PAN"/>
    <property type="match status" value="1"/>
</dbReference>
<feature type="domain" description="Apple" evidence="4">
    <location>
        <begin position="455"/>
        <end position="525"/>
    </location>
</feature>
<evidence type="ECO:0000256" key="2">
    <source>
        <dbReference type="ARBA" id="ARBA00023157"/>
    </source>
</evidence>
<dbReference type="Pfam" id="PF00024">
    <property type="entry name" value="PAN_1"/>
    <property type="match status" value="1"/>
</dbReference>
<dbReference type="EMBL" id="CAJHUC010001104">
    <property type="protein sequence ID" value="CAD7699747.1"/>
    <property type="molecule type" value="Genomic_DNA"/>
</dbReference>
<name>A0A8S1J8B8_9CHLO</name>
<dbReference type="InterPro" id="IPR003609">
    <property type="entry name" value="Pan_app"/>
</dbReference>
<keyword evidence="2" id="KW-1015">Disulfide bond</keyword>
<keyword evidence="6" id="KW-1185">Reference proteome</keyword>
<evidence type="ECO:0000256" key="1">
    <source>
        <dbReference type="ARBA" id="ARBA00022737"/>
    </source>
</evidence>
<dbReference type="SMART" id="SM00223">
    <property type="entry name" value="APPLE"/>
    <property type="match status" value="2"/>
</dbReference>
<feature type="region of interest" description="Disordered" evidence="3">
    <location>
        <begin position="122"/>
        <end position="262"/>
    </location>
</feature>
<evidence type="ECO:0000256" key="3">
    <source>
        <dbReference type="SAM" id="MobiDB-lite"/>
    </source>
</evidence>
<sequence length="525" mass="55657">MADAQLLFGTPGGFSTPKKDRIVAFLGQSQFGVDDMKGYSNCPMYGQNDQLMGAGASSDRTGIDACGQCFIVPYDLEPGMYTFHWYWRADDPSVDGHSGGQPEEYISCFDVRIEEGRVDECPLAGDDGEYPGNLPGTGRHSGEYKSNGYTTGGPIVPSSTSPCKSDSRPTKPVEPPPQSPAPTPPVRSPPPMGTPSPGPQGPSFEVTSTPAPPREPTPPQGPPEPTTPPPSEPVPPQEAPEPPMQAPEPPMEAPEPPMAMCAEQGGAEYGGEVLGAPLEVDTVGECCEACEATAGGSPSEACNTYTYCPADSNPDECTPRQCVLKNSQQTRPEVVSVNIFTSGTSCLTNPEGCENPTQDECKVDNQTSRPGAGSTFNDASVLLVTAPSTCCSLCQRTPGCRSWACDGLNGGCALKMSVPQQVEIPEDRPFFSGVVDEEGVDPDILNVVLPNDTPCEAEQGVDFPGNDIEVLTTTDAEECCRMCTAHFNDADTPAPDCFAWTWNTETSECSLKNKISERTMGNELL</sequence>
<dbReference type="Proteomes" id="UP000708148">
    <property type="component" value="Unassembled WGS sequence"/>
</dbReference>
<organism evidence="5 6">
    <name type="scientific">Ostreobium quekettii</name>
    <dbReference type="NCBI Taxonomy" id="121088"/>
    <lineage>
        <taxon>Eukaryota</taxon>
        <taxon>Viridiplantae</taxon>
        <taxon>Chlorophyta</taxon>
        <taxon>core chlorophytes</taxon>
        <taxon>Ulvophyceae</taxon>
        <taxon>TCBD clade</taxon>
        <taxon>Bryopsidales</taxon>
        <taxon>Ostreobineae</taxon>
        <taxon>Ostreobiaceae</taxon>
        <taxon>Ostreobium</taxon>
    </lineage>
</organism>
<proteinExistence type="predicted"/>
<dbReference type="InterPro" id="IPR000177">
    <property type="entry name" value="Apple"/>
</dbReference>
<evidence type="ECO:0000313" key="5">
    <source>
        <dbReference type="EMBL" id="CAD7699747.1"/>
    </source>
</evidence>
<dbReference type="Pfam" id="PF14295">
    <property type="entry name" value="PAN_4"/>
    <property type="match status" value="2"/>
</dbReference>
<evidence type="ECO:0000259" key="4">
    <source>
        <dbReference type="PROSITE" id="PS50948"/>
    </source>
</evidence>